<feature type="domain" description="Phosphatidate phosphatase APP1 catalytic" evidence="1">
    <location>
        <begin position="127"/>
        <end position="279"/>
    </location>
</feature>
<dbReference type="Proteomes" id="UP001065174">
    <property type="component" value="Chromosome"/>
</dbReference>
<organism evidence="2 3">
    <name type="scientific">Reichenbachiella agarivorans</name>
    <dbReference type="NCBI Taxonomy" id="2979464"/>
    <lineage>
        <taxon>Bacteria</taxon>
        <taxon>Pseudomonadati</taxon>
        <taxon>Bacteroidota</taxon>
        <taxon>Cytophagia</taxon>
        <taxon>Cytophagales</taxon>
        <taxon>Reichenbachiellaceae</taxon>
        <taxon>Reichenbachiella</taxon>
    </lineage>
</organism>
<dbReference type="Pfam" id="PF09949">
    <property type="entry name" value="APP1_cat"/>
    <property type="match status" value="1"/>
</dbReference>
<proteinExistence type="predicted"/>
<evidence type="ECO:0000313" key="3">
    <source>
        <dbReference type="Proteomes" id="UP001065174"/>
    </source>
</evidence>
<dbReference type="InterPro" id="IPR052935">
    <property type="entry name" value="Mg2+_PAP"/>
</dbReference>
<accession>A0ABY6CRD7</accession>
<evidence type="ECO:0000313" key="2">
    <source>
        <dbReference type="EMBL" id="UXP33072.1"/>
    </source>
</evidence>
<sequence>MGIIHPPVIVPYRGYGTNKKVYIKGMVLENRPEFLAHADDKRSKNLKHMVARYLSTAIPDVEIRISFAGHEKTVRTDEVGYFATWFVMEEELKHTGWLGVEYQLQDSEWGESVEHGEVLIVNPTATYGVISDIDDTVLVSHATELLRKLRLILTQNAKTRLPFAGVSEFYHALAGEAANPIFYVSSSEWNLYDFLVDFFATKQLPKGPFLLQNFKSGLKELISSGGGSHAHKIEKIKRLMDLFPSLSFVLIGDSGQRDPEIYADAVAHYPHRIKAIYIRAIGKKKELDQSLVKSTAVHGVEMLLVNDTAEAYIHAKGLGLF</sequence>
<dbReference type="EMBL" id="CP106679">
    <property type="protein sequence ID" value="UXP33072.1"/>
    <property type="molecule type" value="Genomic_DNA"/>
</dbReference>
<keyword evidence="3" id="KW-1185">Reference proteome</keyword>
<dbReference type="RefSeq" id="WP_262310501.1">
    <property type="nucleotide sequence ID" value="NZ_CP106679.1"/>
</dbReference>
<dbReference type="PANTHER" id="PTHR28208">
    <property type="entry name" value="PHOSPHATIDATE PHOSPHATASE APP1"/>
    <property type="match status" value="1"/>
</dbReference>
<dbReference type="InterPro" id="IPR019236">
    <property type="entry name" value="APP1_cat"/>
</dbReference>
<gene>
    <name evidence="2" type="ORF">N6H18_03770</name>
</gene>
<name>A0ABY6CRD7_9BACT</name>
<evidence type="ECO:0000259" key="1">
    <source>
        <dbReference type="Pfam" id="PF09949"/>
    </source>
</evidence>
<reference evidence="2" key="1">
    <citation type="submission" date="2022-09" db="EMBL/GenBank/DDBJ databases">
        <title>Comparative genomics and taxonomic characterization of three novel marine species of genus Reichenbachiella exhibiting antioxidant and polysaccharide degradation activities.</title>
        <authorList>
            <person name="Muhammad N."/>
            <person name="Lee Y.-J."/>
            <person name="Ko J."/>
            <person name="Kim S.-G."/>
        </authorList>
    </citation>
    <scope>NUCLEOTIDE SEQUENCE</scope>
    <source>
        <strain evidence="2">BKB1-1</strain>
    </source>
</reference>
<dbReference type="PANTHER" id="PTHR28208:SF3">
    <property type="entry name" value="PHOSPHATIDATE PHOSPHATASE APP1"/>
    <property type="match status" value="1"/>
</dbReference>
<protein>
    <submittedName>
        <fullName evidence="2">DUF2183 domain-containing protein</fullName>
    </submittedName>
</protein>